<dbReference type="OMA" id="DLKFHLM"/>
<organism evidence="8 9">
    <name type="scientific">Zostera marina</name>
    <name type="common">Eelgrass</name>
    <dbReference type="NCBI Taxonomy" id="29655"/>
    <lineage>
        <taxon>Eukaryota</taxon>
        <taxon>Viridiplantae</taxon>
        <taxon>Streptophyta</taxon>
        <taxon>Embryophyta</taxon>
        <taxon>Tracheophyta</taxon>
        <taxon>Spermatophyta</taxon>
        <taxon>Magnoliopsida</taxon>
        <taxon>Liliopsida</taxon>
        <taxon>Zosteraceae</taxon>
        <taxon>Zostera</taxon>
    </lineage>
</organism>
<evidence type="ECO:0000256" key="4">
    <source>
        <dbReference type="ARBA" id="ARBA00022475"/>
    </source>
</evidence>
<keyword evidence="6" id="KW-0927">Auxin signaling pathway</keyword>
<evidence type="ECO:0000256" key="3">
    <source>
        <dbReference type="ARBA" id="ARBA00022448"/>
    </source>
</evidence>
<evidence type="ECO:0000313" key="8">
    <source>
        <dbReference type="EMBL" id="KMZ57290.1"/>
    </source>
</evidence>
<proteinExistence type="inferred from homology"/>
<dbReference type="PANTHER" id="PTHR33541:SF28">
    <property type="entry name" value="PROTEIN BIG GRAIN 1-LIKE A"/>
    <property type="match status" value="1"/>
</dbReference>
<dbReference type="AlphaFoldDB" id="A0A0K9NMT4"/>
<dbReference type="OrthoDB" id="680041at2759"/>
<dbReference type="GO" id="GO:0009734">
    <property type="term" value="P:auxin-activated signaling pathway"/>
    <property type="evidence" value="ECO:0007669"/>
    <property type="project" value="UniProtKB-KW"/>
</dbReference>
<evidence type="ECO:0000256" key="7">
    <source>
        <dbReference type="SAM" id="MobiDB-lite"/>
    </source>
</evidence>
<gene>
    <name evidence="8" type="ORF">ZOSMA_87G00320</name>
</gene>
<accession>A0A0K9NMT4</accession>
<reference evidence="9" key="1">
    <citation type="journal article" date="2016" name="Nature">
        <title>The genome of the seagrass Zostera marina reveals angiosperm adaptation to the sea.</title>
        <authorList>
            <person name="Olsen J.L."/>
            <person name="Rouze P."/>
            <person name="Verhelst B."/>
            <person name="Lin Y.-C."/>
            <person name="Bayer T."/>
            <person name="Collen J."/>
            <person name="Dattolo E."/>
            <person name="De Paoli E."/>
            <person name="Dittami S."/>
            <person name="Maumus F."/>
            <person name="Michel G."/>
            <person name="Kersting A."/>
            <person name="Lauritano C."/>
            <person name="Lohaus R."/>
            <person name="Toepel M."/>
            <person name="Tonon T."/>
            <person name="Vanneste K."/>
            <person name="Amirebrahimi M."/>
            <person name="Brakel J."/>
            <person name="Bostroem C."/>
            <person name="Chovatia M."/>
            <person name="Grimwood J."/>
            <person name="Jenkins J.W."/>
            <person name="Jueterbock A."/>
            <person name="Mraz A."/>
            <person name="Stam W.T."/>
            <person name="Tice H."/>
            <person name="Bornberg-Bauer E."/>
            <person name="Green P.J."/>
            <person name="Pearson G.A."/>
            <person name="Procaccini G."/>
            <person name="Duarte C.M."/>
            <person name="Schmutz J."/>
            <person name="Reusch T.B.H."/>
            <person name="Van de Peer Y."/>
        </authorList>
    </citation>
    <scope>NUCLEOTIDE SEQUENCE [LARGE SCALE GENOMIC DNA]</scope>
    <source>
        <strain evidence="9">cv. Finnish</strain>
    </source>
</reference>
<comment type="subcellular location">
    <subcellularLocation>
        <location evidence="1">Cell membrane</location>
    </subcellularLocation>
</comment>
<feature type="compositionally biased region" description="Basic and acidic residues" evidence="7">
    <location>
        <begin position="94"/>
        <end position="110"/>
    </location>
</feature>
<evidence type="ECO:0000256" key="2">
    <source>
        <dbReference type="ARBA" id="ARBA00010067"/>
    </source>
</evidence>
<dbReference type="GO" id="GO:0005886">
    <property type="term" value="C:plasma membrane"/>
    <property type="evidence" value="ECO:0007669"/>
    <property type="project" value="UniProtKB-SubCell"/>
</dbReference>
<feature type="compositionally biased region" description="Polar residues" evidence="7">
    <location>
        <begin position="236"/>
        <end position="247"/>
    </location>
</feature>
<keyword evidence="4" id="KW-1003">Cell membrane</keyword>
<keyword evidence="3" id="KW-0813">Transport</keyword>
<name>A0A0K9NMT4_ZOSMR</name>
<evidence type="ECO:0000256" key="5">
    <source>
        <dbReference type="ARBA" id="ARBA00023136"/>
    </source>
</evidence>
<evidence type="ECO:0000256" key="1">
    <source>
        <dbReference type="ARBA" id="ARBA00004236"/>
    </source>
</evidence>
<comment type="similarity">
    <text evidence="2">Belongs to the BIG GRAIN 1 (BG1) plant protein family.</text>
</comment>
<dbReference type="PANTHER" id="PTHR33541">
    <property type="entry name" value="PROTEIN BIG GRAIN 1-LIKE A-RELATED"/>
    <property type="match status" value="1"/>
</dbReference>
<keyword evidence="9" id="KW-1185">Reference proteome</keyword>
<dbReference type="Proteomes" id="UP000036987">
    <property type="component" value="Unassembled WGS sequence"/>
</dbReference>
<evidence type="ECO:0000256" key="6">
    <source>
        <dbReference type="ARBA" id="ARBA00023294"/>
    </source>
</evidence>
<feature type="region of interest" description="Disordered" evidence="7">
    <location>
        <begin position="212"/>
        <end position="247"/>
    </location>
</feature>
<sequence>MDKSGTCYCCYCRRREAAANPSFSSSLLDAIYRSIDEGDDGNNDRPTRPRYCGIQKGNISLNITAVENKKKQVTTVVTEKANARQLTTVKTYDRRGCKPNQDKEVKERRFINSASSSSESSCGGFSSSEPETTRLKPFARPVLSSFEQVKQKMEKHPNSLGNRFRSSKIYGELKKAKLPVSPGGRLSSFINQLFNSASHLKKVKTSLPVGNTKDGLGDDSTCSSASSYSRSCLRKNPSTRSKTANSGKRSVRFYPVSVIDSDDLCPSINKCLDKDCNCGYKVTDVSPRMHPLPPLRVKDPTVEDMKARDMIERAYANGKRSLFRFDDDDDDFDDAASYSSSDLFELDNLVTIGDGCEEAPRDREMYSNELPVYETTLFRNNRAIPKQVVV</sequence>
<feature type="compositionally biased region" description="Low complexity" evidence="7">
    <location>
        <begin position="220"/>
        <end position="231"/>
    </location>
</feature>
<dbReference type="InterPro" id="IPR039621">
    <property type="entry name" value="BG1-like"/>
</dbReference>
<feature type="compositionally biased region" description="Low complexity" evidence="7">
    <location>
        <begin position="113"/>
        <end position="129"/>
    </location>
</feature>
<keyword evidence="5" id="KW-0472">Membrane</keyword>
<comment type="caution">
    <text evidence="8">The sequence shown here is derived from an EMBL/GenBank/DDBJ whole genome shotgun (WGS) entry which is preliminary data.</text>
</comment>
<feature type="region of interest" description="Disordered" evidence="7">
    <location>
        <begin position="94"/>
        <end position="133"/>
    </location>
</feature>
<evidence type="ECO:0000313" key="9">
    <source>
        <dbReference type="Proteomes" id="UP000036987"/>
    </source>
</evidence>
<protein>
    <recommendedName>
        <fullName evidence="10">Protein BIG GRAIN 1-like B</fullName>
    </recommendedName>
</protein>
<evidence type="ECO:0008006" key="10">
    <source>
        <dbReference type="Google" id="ProtNLM"/>
    </source>
</evidence>
<dbReference type="EMBL" id="LFYR01002091">
    <property type="protein sequence ID" value="KMZ57290.1"/>
    <property type="molecule type" value="Genomic_DNA"/>
</dbReference>